<name>A0A1C4UVJ6_9ACTN</name>
<organism evidence="2 3">
    <name type="scientific">Micromonospora chokoriensis</name>
    <dbReference type="NCBI Taxonomy" id="356851"/>
    <lineage>
        <taxon>Bacteria</taxon>
        <taxon>Bacillati</taxon>
        <taxon>Actinomycetota</taxon>
        <taxon>Actinomycetes</taxon>
        <taxon>Micromonosporales</taxon>
        <taxon>Micromonosporaceae</taxon>
        <taxon>Micromonospora</taxon>
    </lineage>
</organism>
<dbReference type="Pfam" id="PF10745">
    <property type="entry name" value="DUF2530"/>
    <property type="match status" value="1"/>
</dbReference>
<evidence type="ECO:0000256" key="1">
    <source>
        <dbReference type="SAM" id="Phobius"/>
    </source>
</evidence>
<dbReference type="eggNOG" id="ENOG5033IM2">
    <property type="taxonomic scope" value="Bacteria"/>
</dbReference>
<evidence type="ECO:0008006" key="4">
    <source>
        <dbReference type="Google" id="ProtNLM"/>
    </source>
</evidence>
<feature type="transmembrane region" description="Helical" evidence="1">
    <location>
        <begin position="42"/>
        <end position="63"/>
    </location>
</feature>
<evidence type="ECO:0000313" key="2">
    <source>
        <dbReference type="EMBL" id="SCE75612.1"/>
    </source>
</evidence>
<gene>
    <name evidence="2" type="ORF">GA0070612_0783</name>
</gene>
<keyword evidence="1" id="KW-1133">Transmembrane helix</keyword>
<dbReference type="EMBL" id="LT607409">
    <property type="protein sequence ID" value="SCE75612.1"/>
    <property type="molecule type" value="Genomic_DNA"/>
</dbReference>
<dbReference type="InterPro" id="IPR019681">
    <property type="entry name" value="DUF2530"/>
</dbReference>
<keyword evidence="3" id="KW-1185">Reference proteome</keyword>
<keyword evidence="1" id="KW-0812">Transmembrane</keyword>
<keyword evidence="1" id="KW-0472">Membrane</keyword>
<dbReference type="Proteomes" id="UP000198224">
    <property type="component" value="Chromosome I"/>
</dbReference>
<feature type="transmembrane region" description="Helical" evidence="1">
    <location>
        <begin position="75"/>
        <end position="94"/>
    </location>
</feature>
<proteinExistence type="predicted"/>
<reference evidence="3" key="1">
    <citation type="submission" date="2016-06" db="EMBL/GenBank/DDBJ databases">
        <authorList>
            <person name="Varghese N."/>
            <person name="Submissions Spin"/>
        </authorList>
    </citation>
    <scope>NUCLEOTIDE SEQUENCE [LARGE SCALE GENOMIC DNA]</scope>
    <source>
        <strain evidence="3">DSM 45160</strain>
    </source>
</reference>
<sequence length="106" mass="11948">MIFRLSRASSQISDGQGKSVAYACRMPNEQPPRPAPLDPPMVPFALAGLIAWAVAGLVLLIFFRGWLTDNGHQNWLWTCLAGFLWGFPGLAVMMRHDANRRRRRAR</sequence>
<dbReference type="AlphaFoldDB" id="A0A1C4UVJ6"/>
<protein>
    <recommendedName>
        <fullName evidence="4">DUF2530 domain-containing protein</fullName>
    </recommendedName>
</protein>
<evidence type="ECO:0000313" key="3">
    <source>
        <dbReference type="Proteomes" id="UP000198224"/>
    </source>
</evidence>
<accession>A0A1C4UVJ6</accession>